<evidence type="ECO:0000313" key="2">
    <source>
        <dbReference type="Proteomes" id="UP000198937"/>
    </source>
</evidence>
<evidence type="ECO:0000313" key="1">
    <source>
        <dbReference type="EMBL" id="SCL48827.1"/>
    </source>
</evidence>
<name>A0A1C6U469_9ACTN</name>
<sequence>MGIDYRLTLAGDIPLEEVAHLIAPHRFRESTNAGYPRLLTADLTTEQGFGVSVIAGSNGYFDAEDDDGTQWEWEPERYVNVTFDMTKNDPPETATADMVATVARILTNRPENAALVLNNNWLLLTRTDGTLRKHRAAWWDNYRLTDTFTT</sequence>
<dbReference type="Proteomes" id="UP000198937">
    <property type="component" value="Unassembled WGS sequence"/>
</dbReference>
<dbReference type="InterPro" id="IPR049799">
    <property type="entry name" value="SitI3-like"/>
</dbReference>
<dbReference type="AlphaFoldDB" id="A0A1C6U469"/>
<keyword evidence="2" id="KW-1185">Reference proteome</keyword>
<proteinExistence type="predicted"/>
<accession>A0A1C6U469</accession>
<dbReference type="EMBL" id="FMIA01000002">
    <property type="protein sequence ID" value="SCL48827.1"/>
    <property type="molecule type" value="Genomic_DNA"/>
</dbReference>
<reference evidence="1 2" key="1">
    <citation type="submission" date="2016-06" db="EMBL/GenBank/DDBJ databases">
        <authorList>
            <person name="Kjaerup R.B."/>
            <person name="Dalgaard T.S."/>
            <person name="Juul-Madsen H.R."/>
        </authorList>
    </citation>
    <scope>NUCLEOTIDE SEQUENCE [LARGE SCALE GENOMIC DNA]</scope>
    <source>
        <strain evidence="1 2">DSM 45577</strain>
    </source>
</reference>
<dbReference type="NCBIfam" id="NF040657">
    <property type="entry name" value="immun_SitI3"/>
    <property type="match status" value="1"/>
</dbReference>
<dbReference type="STRING" id="683228.GA0070617_0991"/>
<gene>
    <name evidence="1" type="ORF">GA0070617_0991</name>
</gene>
<protein>
    <submittedName>
        <fullName evidence="1">Uncharacterized protein</fullName>
    </submittedName>
</protein>
<organism evidence="1 2">
    <name type="scientific">Micromonospora yangpuensis</name>
    <dbReference type="NCBI Taxonomy" id="683228"/>
    <lineage>
        <taxon>Bacteria</taxon>
        <taxon>Bacillati</taxon>
        <taxon>Actinomycetota</taxon>
        <taxon>Actinomycetes</taxon>
        <taxon>Micromonosporales</taxon>
        <taxon>Micromonosporaceae</taxon>
        <taxon>Micromonospora</taxon>
    </lineage>
</organism>
<dbReference type="RefSeq" id="WP_091434351.1">
    <property type="nucleotide sequence ID" value="NZ_BMMJ01000001.1"/>
</dbReference>
<dbReference type="OrthoDB" id="3394433at2"/>